<dbReference type="Proteomes" id="UP001302367">
    <property type="component" value="Chromosome 5"/>
</dbReference>
<feature type="region of interest" description="Disordered" evidence="1">
    <location>
        <begin position="33"/>
        <end position="141"/>
    </location>
</feature>
<dbReference type="EMBL" id="LKMD01000108">
    <property type="protein sequence ID" value="PIA89203.1"/>
    <property type="molecule type" value="Genomic_DNA"/>
</dbReference>
<dbReference type="EMBL" id="CP134188">
    <property type="protein sequence ID" value="WPB02973.1"/>
    <property type="molecule type" value="Genomic_DNA"/>
</dbReference>
<reference evidence="3 5" key="2">
    <citation type="submission" date="2023-09" db="EMBL/GenBank/DDBJ databases">
        <title>Complete-Gapless Cercospora beticola genome.</title>
        <authorList>
            <person name="Wyatt N.A."/>
            <person name="Spanner R.E."/>
            <person name="Bolton M.D."/>
        </authorList>
    </citation>
    <scope>NUCLEOTIDE SEQUENCE [LARGE SCALE GENOMIC DNA]</scope>
    <source>
        <strain evidence="3">Cb09-40</strain>
    </source>
</reference>
<sequence>MSAINITAREQELLCAVLEVMKADINWPEVARIGNYNTPKQARDRWPIVRKKLIEGSGKATGSGDDSAAATPTTKPKKTPASRKRKAADEDDAEDATPSKRSKTPKGKKADTPVAEDDDEKDTVNGNVKAEPTEGEDDDYL</sequence>
<dbReference type="Proteomes" id="UP000230605">
    <property type="component" value="Chromosome 5"/>
</dbReference>
<proteinExistence type="predicted"/>
<organism evidence="2 4">
    <name type="scientific">Cercospora beticola</name>
    <name type="common">Sugarbeet leaf spot fungus</name>
    <dbReference type="NCBI Taxonomy" id="122368"/>
    <lineage>
        <taxon>Eukaryota</taxon>
        <taxon>Fungi</taxon>
        <taxon>Dikarya</taxon>
        <taxon>Ascomycota</taxon>
        <taxon>Pezizomycotina</taxon>
        <taxon>Dothideomycetes</taxon>
        <taxon>Dothideomycetidae</taxon>
        <taxon>Mycosphaerellales</taxon>
        <taxon>Mycosphaerellaceae</taxon>
        <taxon>Cercospora</taxon>
    </lineage>
</organism>
<keyword evidence="5" id="KW-1185">Reference proteome</keyword>
<evidence type="ECO:0000256" key="1">
    <source>
        <dbReference type="SAM" id="MobiDB-lite"/>
    </source>
</evidence>
<evidence type="ECO:0000313" key="4">
    <source>
        <dbReference type="Proteomes" id="UP000230605"/>
    </source>
</evidence>
<feature type="compositionally biased region" description="Basic residues" evidence="1">
    <location>
        <begin position="75"/>
        <end position="86"/>
    </location>
</feature>
<evidence type="ECO:0000313" key="5">
    <source>
        <dbReference type="Proteomes" id="UP001302367"/>
    </source>
</evidence>
<name>A0A2G5HA84_CERBT</name>
<accession>A0A2G5HA84</accession>
<protein>
    <recommendedName>
        <fullName evidence="6">Myb-like domain-containing protein</fullName>
    </recommendedName>
</protein>
<evidence type="ECO:0000313" key="3">
    <source>
        <dbReference type="EMBL" id="WPB02973.1"/>
    </source>
</evidence>
<evidence type="ECO:0000313" key="2">
    <source>
        <dbReference type="EMBL" id="PIA89203.1"/>
    </source>
</evidence>
<reference evidence="2 4" key="1">
    <citation type="submission" date="2015-10" db="EMBL/GenBank/DDBJ databases">
        <title>The cercosporin biosynthetic gene cluster was horizontally transferred to several fungal lineages and shown to be expanded in Cercospora beticola based on microsynteny with recipient genomes.</title>
        <authorList>
            <person name="De Jonge R."/>
            <person name="Ebert M.K."/>
            <person name="Suttle J.C."/>
            <person name="Jurick Ii W.M."/>
            <person name="Secor G.A."/>
            <person name="Thomma B.P."/>
            <person name="Van De Peer Y."/>
            <person name="Bolton M.D."/>
        </authorList>
    </citation>
    <scope>NUCLEOTIDE SEQUENCE [LARGE SCALE GENOMIC DNA]</scope>
    <source>
        <strain evidence="2 4">09-40</strain>
    </source>
</reference>
<dbReference type="OrthoDB" id="3650424at2759"/>
<evidence type="ECO:0008006" key="6">
    <source>
        <dbReference type="Google" id="ProtNLM"/>
    </source>
</evidence>
<gene>
    <name evidence="2" type="ORF">CB0940_07049</name>
    <name evidence="3" type="ORF">RHO25_007609</name>
</gene>
<dbReference type="AlphaFoldDB" id="A0A2G5HA84"/>